<dbReference type="SUPFAM" id="SSF51182">
    <property type="entry name" value="RmlC-like cupins"/>
    <property type="match status" value="1"/>
</dbReference>
<evidence type="ECO:0000256" key="9">
    <source>
        <dbReference type="ARBA" id="ARBA00023167"/>
    </source>
</evidence>
<keyword evidence="8" id="KW-0408">Iron</keyword>
<organism evidence="11 12">
    <name type="scientific">Sorangium cellulosum</name>
    <name type="common">Polyangium cellulosum</name>
    <dbReference type="NCBI Taxonomy" id="56"/>
    <lineage>
        <taxon>Bacteria</taxon>
        <taxon>Pseudomonadati</taxon>
        <taxon>Myxococcota</taxon>
        <taxon>Polyangia</taxon>
        <taxon>Polyangiales</taxon>
        <taxon>Polyangiaceae</taxon>
        <taxon>Sorangium</taxon>
    </lineage>
</organism>
<dbReference type="GO" id="GO:0046872">
    <property type="term" value="F:metal ion binding"/>
    <property type="evidence" value="ECO:0007669"/>
    <property type="project" value="UniProtKB-KW"/>
</dbReference>
<evidence type="ECO:0000256" key="7">
    <source>
        <dbReference type="ARBA" id="ARBA00023002"/>
    </source>
</evidence>
<keyword evidence="3" id="KW-0533">Nickel</keyword>
<comment type="caution">
    <text evidence="11">The sequence shown here is derived from an EMBL/GenBank/DDBJ whole genome shotgun (WGS) entry which is preliminary data.</text>
</comment>
<name>A0A150RHL8_SORCE</name>
<sequence length="154" mass="17725">MRAIRMRAEDEIEYTAAELQAEGIRCEAFDPGAAAPALQRVLAERGWTEHEEVHRDMSRPRDEAESAREADEHCHLGDEVRLFLEGQALYDVRCLNDEWLRIWVGAGDLVVVPARRYHRFVTGKAGALRYAQPYGGRHLLMQLYRVSDDRTRAF</sequence>
<evidence type="ECO:0000313" key="11">
    <source>
        <dbReference type="EMBL" id="KYF79218.1"/>
    </source>
</evidence>
<keyword evidence="9" id="KW-0486">Methionine biosynthesis</keyword>
<dbReference type="Proteomes" id="UP000075635">
    <property type="component" value="Unassembled WGS sequence"/>
</dbReference>
<comment type="catalytic activity">
    <reaction evidence="1">
        <text>1,2-dihydroxy-5-(methylsulfanyl)pent-1-en-3-one + O2 = 4-methylsulfanyl-2-oxobutanoate + formate + 2 H(+)</text>
        <dbReference type="Rhea" id="RHEA:24504"/>
        <dbReference type="ChEBI" id="CHEBI:15378"/>
        <dbReference type="ChEBI" id="CHEBI:15379"/>
        <dbReference type="ChEBI" id="CHEBI:15740"/>
        <dbReference type="ChEBI" id="CHEBI:16723"/>
        <dbReference type="ChEBI" id="CHEBI:49252"/>
        <dbReference type="EC" id="1.13.11.54"/>
    </reaction>
</comment>
<proteinExistence type="predicted"/>
<protein>
    <recommendedName>
        <fullName evidence="10">acireductone dioxygenase (Fe(2+)-requiring)</fullName>
        <ecNumber evidence="10">1.13.11.54</ecNumber>
    </recommendedName>
</protein>
<dbReference type="AlphaFoldDB" id="A0A150RHL8"/>
<evidence type="ECO:0000256" key="8">
    <source>
        <dbReference type="ARBA" id="ARBA00023004"/>
    </source>
</evidence>
<evidence type="ECO:0000256" key="1">
    <source>
        <dbReference type="ARBA" id="ARBA00000428"/>
    </source>
</evidence>
<dbReference type="GO" id="GO:0010309">
    <property type="term" value="F:acireductone dioxygenase [iron(II)-requiring] activity"/>
    <property type="evidence" value="ECO:0007669"/>
    <property type="project" value="UniProtKB-EC"/>
</dbReference>
<dbReference type="InterPro" id="IPR014710">
    <property type="entry name" value="RmlC-like_jellyroll"/>
</dbReference>
<dbReference type="PANTHER" id="PTHR23418">
    <property type="entry name" value="ACIREDUCTONE DIOXYGENASE"/>
    <property type="match status" value="1"/>
</dbReference>
<keyword evidence="7" id="KW-0560">Oxidoreductase</keyword>
<dbReference type="EC" id="1.13.11.54" evidence="10"/>
<evidence type="ECO:0000256" key="4">
    <source>
        <dbReference type="ARBA" id="ARBA00022605"/>
    </source>
</evidence>
<evidence type="ECO:0000256" key="5">
    <source>
        <dbReference type="ARBA" id="ARBA00022723"/>
    </source>
</evidence>
<dbReference type="Gene3D" id="2.60.120.10">
    <property type="entry name" value="Jelly Rolls"/>
    <property type="match status" value="1"/>
</dbReference>
<dbReference type="Pfam" id="PF03079">
    <property type="entry name" value="ARD"/>
    <property type="match status" value="1"/>
</dbReference>
<dbReference type="PANTHER" id="PTHR23418:SF0">
    <property type="entry name" value="ACIREDUCTONE DIOXYGENASE"/>
    <property type="match status" value="1"/>
</dbReference>
<keyword evidence="6" id="KW-0223">Dioxygenase</keyword>
<evidence type="ECO:0000256" key="6">
    <source>
        <dbReference type="ARBA" id="ARBA00022964"/>
    </source>
</evidence>
<reference evidence="11 12" key="1">
    <citation type="submission" date="2014-02" db="EMBL/GenBank/DDBJ databases">
        <title>The small core and large imbalanced accessory genome model reveals a collaborative survival strategy of Sorangium cellulosum strains in nature.</title>
        <authorList>
            <person name="Han K."/>
            <person name="Peng R."/>
            <person name="Blom J."/>
            <person name="Li Y.-Z."/>
        </authorList>
    </citation>
    <scope>NUCLEOTIDE SEQUENCE [LARGE SCALE GENOMIC DNA]</scope>
    <source>
        <strain evidence="11 12">So0011-07</strain>
    </source>
</reference>
<evidence type="ECO:0000256" key="10">
    <source>
        <dbReference type="ARBA" id="ARBA00039005"/>
    </source>
</evidence>
<dbReference type="CDD" id="cd02232">
    <property type="entry name" value="cupin_ARD"/>
    <property type="match status" value="1"/>
</dbReference>
<keyword evidence="5" id="KW-0479">Metal-binding</keyword>
<evidence type="ECO:0000256" key="3">
    <source>
        <dbReference type="ARBA" id="ARBA00022596"/>
    </source>
</evidence>
<dbReference type="InterPro" id="IPR004313">
    <property type="entry name" value="ARD"/>
</dbReference>
<comment type="cofactor">
    <cofactor evidence="2">
        <name>Fe(2+)</name>
        <dbReference type="ChEBI" id="CHEBI:29033"/>
    </cofactor>
</comment>
<dbReference type="InterPro" id="IPR011051">
    <property type="entry name" value="RmlC_Cupin_sf"/>
</dbReference>
<gene>
    <name evidence="11" type="ORF">BE17_33850</name>
</gene>
<keyword evidence="4" id="KW-0028">Amino-acid biosynthesis</keyword>
<evidence type="ECO:0000256" key="2">
    <source>
        <dbReference type="ARBA" id="ARBA00001954"/>
    </source>
</evidence>
<dbReference type="GO" id="GO:0009086">
    <property type="term" value="P:methionine biosynthetic process"/>
    <property type="evidence" value="ECO:0007669"/>
    <property type="project" value="UniProtKB-KW"/>
</dbReference>
<accession>A0A150RHL8</accession>
<evidence type="ECO:0000313" key="12">
    <source>
        <dbReference type="Proteomes" id="UP000075635"/>
    </source>
</evidence>
<dbReference type="EMBL" id="JEMB01002676">
    <property type="protein sequence ID" value="KYF79218.1"/>
    <property type="molecule type" value="Genomic_DNA"/>
</dbReference>